<accession>A0A2H0UZD1</accession>
<organism evidence="1 2">
    <name type="scientific">Candidatus Falkowbacteria bacterium CG10_big_fil_rev_8_21_14_0_10_44_15</name>
    <dbReference type="NCBI Taxonomy" id="1974569"/>
    <lineage>
        <taxon>Bacteria</taxon>
        <taxon>Candidatus Falkowiibacteriota</taxon>
    </lineage>
</organism>
<gene>
    <name evidence="1" type="ORF">COU01_03055</name>
</gene>
<reference evidence="2" key="1">
    <citation type="submission" date="2017-09" db="EMBL/GenBank/DDBJ databases">
        <title>Depth-based differentiation of microbial function through sediment-hosted aquifers and enrichment of novel symbionts in the deep terrestrial subsurface.</title>
        <authorList>
            <person name="Probst A.J."/>
            <person name="Ladd B."/>
            <person name="Jarett J.K."/>
            <person name="Geller-Mcgrath D.E."/>
            <person name="Sieber C.M.K."/>
            <person name="Emerson J.B."/>
            <person name="Anantharaman K."/>
            <person name="Thomas B.C."/>
            <person name="Malmstrom R."/>
            <person name="Stieglmeier M."/>
            <person name="Klingl A."/>
            <person name="Woyke T."/>
            <person name="Ryan C.M."/>
            <person name="Banfield J.F."/>
        </authorList>
    </citation>
    <scope>NUCLEOTIDE SEQUENCE [LARGE SCALE GENOMIC DNA]</scope>
</reference>
<dbReference type="Proteomes" id="UP000228510">
    <property type="component" value="Unassembled WGS sequence"/>
</dbReference>
<dbReference type="AlphaFoldDB" id="A0A2H0UZD1"/>
<dbReference type="EMBL" id="PFAT01000037">
    <property type="protein sequence ID" value="PIR92184.1"/>
    <property type="molecule type" value="Genomic_DNA"/>
</dbReference>
<evidence type="ECO:0000313" key="1">
    <source>
        <dbReference type="EMBL" id="PIR92184.1"/>
    </source>
</evidence>
<evidence type="ECO:0000313" key="2">
    <source>
        <dbReference type="Proteomes" id="UP000228510"/>
    </source>
</evidence>
<protein>
    <submittedName>
        <fullName evidence="1">Uncharacterized protein</fullName>
    </submittedName>
</protein>
<sequence>MGIEQTINKAEQEPFKKYEDALRQFLKRYFDSFKSDSVHKRNFSPMEVDFSAPRGDDMEAIQKGNYVISNITTTPRERGDDGINFNFYVGQTEIHIMNKAADEVEDIMRELNTEEKRK</sequence>
<proteinExistence type="predicted"/>
<name>A0A2H0UZD1_9BACT</name>
<comment type="caution">
    <text evidence="1">The sequence shown here is derived from an EMBL/GenBank/DDBJ whole genome shotgun (WGS) entry which is preliminary data.</text>
</comment>